<gene>
    <name evidence="10" type="ORF">GCM10010126_34900</name>
</gene>
<dbReference type="Gene3D" id="1.10.3720.10">
    <property type="entry name" value="MetI-like"/>
    <property type="match status" value="1"/>
</dbReference>
<keyword evidence="6 7" id="KW-0472">Membrane</keyword>
<protein>
    <submittedName>
        <fullName evidence="10">Sugar ABC transporter permease</fullName>
    </submittedName>
</protein>
<keyword evidence="2 7" id="KW-0813">Transport</keyword>
<comment type="caution">
    <text evidence="10">The sequence shown here is derived from an EMBL/GenBank/DDBJ whole genome shotgun (WGS) entry which is preliminary data.</text>
</comment>
<dbReference type="GO" id="GO:0005886">
    <property type="term" value="C:plasma membrane"/>
    <property type="evidence" value="ECO:0007669"/>
    <property type="project" value="UniProtKB-SubCell"/>
</dbReference>
<evidence type="ECO:0000259" key="9">
    <source>
        <dbReference type="PROSITE" id="PS50928"/>
    </source>
</evidence>
<reference evidence="10" key="1">
    <citation type="journal article" date="2014" name="Int. J. Syst. Evol. Microbiol.">
        <title>Complete genome sequence of Corynebacterium casei LMG S-19264T (=DSM 44701T), isolated from a smear-ripened cheese.</title>
        <authorList>
            <consortium name="US DOE Joint Genome Institute (JGI-PGF)"/>
            <person name="Walter F."/>
            <person name="Albersmeier A."/>
            <person name="Kalinowski J."/>
            <person name="Ruckert C."/>
        </authorList>
    </citation>
    <scope>NUCLEOTIDE SEQUENCE</scope>
    <source>
        <strain evidence="10">JCM 3093</strain>
    </source>
</reference>
<comment type="similarity">
    <text evidence="7">Belongs to the binding-protein-dependent transport system permease family.</text>
</comment>
<accession>A0AA37BHM2</accession>
<dbReference type="PROSITE" id="PS50928">
    <property type="entry name" value="ABC_TM1"/>
    <property type="match status" value="1"/>
</dbReference>
<dbReference type="CDD" id="cd06261">
    <property type="entry name" value="TM_PBP2"/>
    <property type="match status" value="1"/>
</dbReference>
<keyword evidence="3" id="KW-1003">Cell membrane</keyword>
<feature type="transmembrane region" description="Helical" evidence="7">
    <location>
        <begin position="166"/>
        <end position="188"/>
    </location>
</feature>
<reference evidence="10" key="2">
    <citation type="submission" date="2022-09" db="EMBL/GenBank/DDBJ databases">
        <authorList>
            <person name="Sun Q."/>
            <person name="Ohkuma M."/>
        </authorList>
    </citation>
    <scope>NUCLEOTIDE SEQUENCE</scope>
    <source>
        <strain evidence="10">JCM 3093</strain>
    </source>
</reference>
<comment type="subcellular location">
    <subcellularLocation>
        <location evidence="1 7">Cell membrane</location>
        <topology evidence="1 7">Multi-pass membrane protein</topology>
    </subcellularLocation>
</comment>
<feature type="transmembrane region" description="Helical" evidence="7">
    <location>
        <begin position="209"/>
        <end position="231"/>
    </location>
</feature>
<keyword evidence="5 7" id="KW-1133">Transmembrane helix</keyword>
<dbReference type="RefSeq" id="WP_239320066.1">
    <property type="nucleotide sequence ID" value="NZ_BMQD01000010.1"/>
</dbReference>
<feature type="transmembrane region" description="Helical" evidence="7">
    <location>
        <begin position="267"/>
        <end position="288"/>
    </location>
</feature>
<evidence type="ECO:0000256" key="5">
    <source>
        <dbReference type="ARBA" id="ARBA00022989"/>
    </source>
</evidence>
<dbReference type="EMBL" id="BMQD01000010">
    <property type="protein sequence ID" value="GGK72422.1"/>
    <property type="molecule type" value="Genomic_DNA"/>
</dbReference>
<feature type="region of interest" description="Disordered" evidence="8">
    <location>
        <begin position="1"/>
        <end position="20"/>
    </location>
</feature>
<dbReference type="Proteomes" id="UP000627984">
    <property type="component" value="Unassembled WGS sequence"/>
</dbReference>
<evidence type="ECO:0000313" key="10">
    <source>
        <dbReference type="EMBL" id="GGK72422.1"/>
    </source>
</evidence>
<dbReference type="GO" id="GO:0055085">
    <property type="term" value="P:transmembrane transport"/>
    <property type="evidence" value="ECO:0007669"/>
    <property type="project" value="InterPro"/>
</dbReference>
<dbReference type="PANTHER" id="PTHR32243:SF18">
    <property type="entry name" value="INNER MEMBRANE ABC TRANSPORTER PERMEASE PROTEIN YCJP"/>
    <property type="match status" value="1"/>
</dbReference>
<evidence type="ECO:0000256" key="1">
    <source>
        <dbReference type="ARBA" id="ARBA00004651"/>
    </source>
</evidence>
<dbReference type="PANTHER" id="PTHR32243">
    <property type="entry name" value="MALTOSE TRANSPORT SYSTEM PERMEASE-RELATED"/>
    <property type="match status" value="1"/>
</dbReference>
<dbReference type="AlphaFoldDB" id="A0AA37BHM2"/>
<dbReference type="InterPro" id="IPR000515">
    <property type="entry name" value="MetI-like"/>
</dbReference>
<feature type="transmembrane region" description="Helical" evidence="7">
    <location>
        <begin position="101"/>
        <end position="122"/>
    </location>
</feature>
<feature type="transmembrane region" description="Helical" evidence="7">
    <location>
        <begin position="134"/>
        <end position="154"/>
    </location>
</feature>
<dbReference type="InterPro" id="IPR050901">
    <property type="entry name" value="BP-dep_ABC_trans_perm"/>
</dbReference>
<evidence type="ECO:0000256" key="8">
    <source>
        <dbReference type="SAM" id="MobiDB-lite"/>
    </source>
</evidence>
<dbReference type="InterPro" id="IPR035906">
    <property type="entry name" value="MetI-like_sf"/>
</dbReference>
<proteinExistence type="inferred from homology"/>
<name>A0AA37BHM2_9ACTN</name>
<keyword evidence="4 7" id="KW-0812">Transmembrane</keyword>
<feature type="transmembrane region" description="Helical" evidence="7">
    <location>
        <begin position="237"/>
        <end position="260"/>
    </location>
</feature>
<sequence>MTALKTPAPPAPLDGRTGQARRLKRRRQLGRAGLNAAGVLVFLFAVFPVYWMVSTALKTNDQIFTTDFIPIPTEITFDHVERILTEGVAGNSIWVYMRNSAIVALGTVLIGAVLALLAATAISRFRFRGRTSFLVLLLIVQMIPAEALLIPLFLNVKRLGLYDQLLGLIVINVGLTLPFGIWMLRTFVAAVPKSLEEAAWIDGASRFTTFWKVLFPLVAPGLVATSIFSFITAWNELIFALILMSDSSGYTMPVALQFFFGQRGTDWGAIMAGSTMMTIPVVVFFLLVQRRMVSGLVAGAVKG</sequence>
<dbReference type="Pfam" id="PF00528">
    <property type="entry name" value="BPD_transp_1"/>
    <property type="match status" value="1"/>
</dbReference>
<evidence type="ECO:0000256" key="3">
    <source>
        <dbReference type="ARBA" id="ARBA00022475"/>
    </source>
</evidence>
<evidence type="ECO:0000256" key="7">
    <source>
        <dbReference type="RuleBase" id="RU363032"/>
    </source>
</evidence>
<evidence type="ECO:0000313" key="11">
    <source>
        <dbReference type="Proteomes" id="UP000627984"/>
    </source>
</evidence>
<evidence type="ECO:0000256" key="4">
    <source>
        <dbReference type="ARBA" id="ARBA00022692"/>
    </source>
</evidence>
<dbReference type="SUPFAM" id="SSF161098">
    <property type="entry name" value="MetI-like"/>
    <property type="match status" value="1"/>
</dbReference>
<organism evidence="10 11">
    <name type="scientific">Planomonospora parontospora</name>
    <dbReference type="NCBI Taxonomy" id="58119"/>
    <lineage>
        <taxon>Bacteria</taxon>
        <taxon>Bacillati</taxon>
        <taxon>Actinomycetota</taxon>
        <taxon>Actinomycetes</taxon>
        <taxon>Streptosporangiales</taxon>
        <taxon>Streptosporangiaceae</taxon>
        <taxon>Planomonospora</taxon>
    </lineage>
</organism>
<feature type="transmembrane region" description="Helical" evidence="7">
    <location>
        <begin position="32"/>
        <end position="53"/>
    </location>
</feature>
<evidence type="ECO:0000256" key="2">
    <source>
        <dbReference type="ARBA" id="ARBA00022448"/>
    </source>
</evidence>
<feature type="domain" description="ABC transmembrane type-1" evidence="9">
    <location>
        <begin position="97"/>
        <end position="288"/>
    </location>
</feature>
<evidence type="ECO:0000256" key="6">
    <source>
        <dbReference type="ARBA" id="ARBA00023136"/>
    </source>
</evidence>